<evidence type="ECO:0000313" key="2">
    <source>
        <dbReference type="Proteomes" id="UP000267289"/>
    </source>
</evidence>
<dbReference type="EMBL" id="UPHQ01000242">
    <property type="protein sequence ID" value="VBA43452.1"/>
    <property type="molecule type" value="Genomic_DNA"/>
</dbReference>
<sequence>MQPAHPFQFCVAGLYHKNTVVMTADAIGALRGNIADPRSKLSSRPASSPGIAGRWSRRTATLIAMVGATGA</sequence>
<name>A0A498QFT4_9MYCO</name>
<keyword evidence="2" id="KW-1185">Reference proteome</keyword>
<protein>
    <submittedName>
        <fullName evidence="1">Uncharacterized protein</fullName>
    </submittedName>
</protein>
<organism evidence="1 2">
    <name type="scientific">Mycobacterium innocens</name>
    <dbReference type="NCBI Taxonomy" id="2341083"/>
    <lineage>
        <taxon>Bacteria</taxon>
        <taxon>Bacillati</taxon>
        <taxon>Actinomycetota</taxon>
        <taxon>Actinomycetes</taxon>
        <taxon>Mycobacteriales</taxon>
        <taxon>Mycobacteriaceae</taxon>
        <taxon>Mycobacterium</taxon>
    </lineage>
</organism>
<proteinExistence type="predicted"/>
<dbReference type="AlphaFoldDB" id="A0A498QFT4"/>
<accession>A0A498QFT4</accession>
<evidence type="ECO:0000313" key="1">
    <source>
        <dbReference type="EMBL" id="VBA43452.1"/>
    </source>
</evidence>
<dbReference type="Proteomes" id="UP000267289">
    <property type="component" value="Unassembled WGS sequence"/>
</dbReference>
<gene>
    <name evidence="1" type="ORF">LAUMK13_04538</name>
</gene>
<reference evidence="1 2" key="1">
    <citation type="submission" date="2018-09" db="EMBL/GenBank/DDBJ databases">
        <authorList>
            <person name="Tagini F."/>
        </authorList>
    </citation>
    <scope>NUCLEOTIDE SEQUENCE [LARGE SCALE GENOMIC DNA]</scope>
    <source>
        <strain evidence="1 2">MK13</strain>
    </source>
</reference>